<dbReference type="EMBL" id="AWQQ01000054">
    <property type="protein sequence ID" value="PHJ38296.1"/>
    <property type="molecule type" value="Genomic_DNA"/>
</dbReference>
<accession>A0A2C6MFY6</accession>
<reference evidence="1 2" key="1">
    <citation type="submission" date="2013-09" db="EMBL/GenBank/DDBJ databases">
        <title>Biodegradation of hydrocarbons in the deep terrestrial subsurface : characterization of a microbial consortium composed of two Desulfotomaculum species originating from a deep geological formation.</title>
        <authorList>
            <person name="Aullo T."/>
            <person name="Berlendis S."/>
            <person name="Lascourreges J.-F."/>
            <person name="Dessort D."/>
            <person name="Saint-Laurent S."/>
            <person name="Schraauwers B."/>
            <person name="Mas J."/>
            <person name="Magot M."/>
            <person name="Ranchou-Peyruse A."/>
        </authorList>
    </citation>
    <scope>NUCLEOTIDE SEQUENCE [LARGE SCALE GENOMIC DNA]</scope>
    <source>
        <strain evidence="1 2">Bs107</strain>
    </source>
</reference>
<dbReference type="Proteomes" id="UP000222564">
    <property type="component" value="Unassembled WGS sequence"/>
</dbReference>
<protein>
    <submittedName>
        <fullName evidence="1">Uncharacterized protein</fullName>
    </submittedName>
</protein>
<comment type="caution">
    <text evidence="1">The sequence shown here is derived from an EMBL/GenBank/DDBJ whole genome shotgun (WGS) entry which is preliminary data.</text>
</comment>
<dbReference type="AlphaFoldDB" id="A0A2C6MFY6"/>
<gene>
    <name evidence="1" type="ORF">P378_10715</name>
</gene>
<organism evidence="1 2">
    <name type="scientific">Desulforamulus profundi</name>
    <dbReference type="NCBI Taxonomy" id="1383067"/>
    <lineage>
        <taxon>Bacteria</taxon>
        <taxon>Bacillati</taxon>
        <taxon>Bacillota</taxon>
        <taxon>Clostridia</taxon>
        <taxon>Eubacteriales</taxon>
        <taxon>Peptococcaceae</taxon>
        <taxon>Desulforamulus</taxon>
    </lineage>
</organism>
<name>A0A2C6MFY6_9FIRM</name>
<sequence length="409" mass="44969">MNEDLDGYGSSGVCDFKDPCHKPHHKPHLKPHHKHHCHDDKLLKCFIFTCLKLKLILCLLKNNKFCLREIKKEIALLEKAIFSPTFGLKEIKREIRRIECGIFSPTFGLPEIKREVRNIELGVFSPTFGLPEIKSEVSLIETIVAGIADEIDSPTFGLVEIKSEVSEILAIVSNLNVVVPTLLLVDIKSEVSAIESAVFSETFGLAEIKSEISEILAIVTNLDFTLFSDIKSEVSTIESAVFSETFGLEEIKSEVSEIFGAVFSPTFGLEEIKSEVSTLLFEFEQFASAQGFSTNLTTGPFLASATEDNAEVKAFNATATFQSVTFEVFDIGTCPISLVNSVAFLDITPCCGASAFFVINPLLTETNLILNAQTSSTFGIFLYAATRALLVKQTEFFSADFLPLGTICV</sequence>
<evidence type="ECO:0000313" key="1">
    <source>
        <dbReference type="EMBL" id="PHJ38296.1"/>
    </source>
</evidence>
<proteinExistence type="predicted"/>
<keyword evidence="2" id="KW-1185">Reference proteome</keyword>
<evidence type="ECO:0000313" key="2">
    <source>
        <dbReference type="Proteomes" id="UP000222564"/>
    </source>
</evidence>